<dbReference type="STRING" id="101127.A0A1X2GRR5"/>
<evidence type="ECO:0000256" key="4">
    <source>
        <dbReference type="ARBA" id="ARBA00022679"/>
    </source>
</evidence>
<comment type="subcellular location">
    <subcellularLocation>
        <location evidence="1">Nucleus</location>
    </subcellularLocation>
</comment>
<evidence type="ECO:0000313" key="9">
    <source>
        <dbReference type="Proteomes" id="UP000242146"/>
    </source>
</evidence>
<dbReference type="GO" id="GO:0032259">
    <property type="term" value="P:methylation"/>
    <property type="evidence" value="ECO:0007669"/>
    <property type="project" value="UniProtKB-KW"/>
</dbReference>
<evidence type="ECO:0000256" key="5">
    <source>
        <dbReference type="ARBA" id="ARBA00022691"/>
    </source>
</evidence>
<keyword evidence="4 8" id="KW-0808">Transferase</keyword>
<keyword evidence="6" id="KW-0539">Nucleus</keyword>
<name>A0A1X2GRR5_9FUNG</name>
<dbReference type="AlphaFoldDB" id="A0A1X2GRR5"/>
<evidence type="ECO:0000256" key="2">
    <source>
        <dbReference type="ARBA" id="ARBA00006149"/>
    </source>
</evidence>
<dbReference type="PANTHER" id="PTHR45875:SF1">
    <property type="entry name" value="METHYLTRANSFERASE N6AMT1"/>
    <property type="match status" value="1"/>
</dbReference>
<dbReference type="GO" id="GO:0008757">
    <property type="term" value="F:S-adenosylmethionine-dependent methyltransferase activity"/>
    <property type="evidence" value="ECO:0007669"/>
    <property type="project" value="EnsemblFungi"/>
</dbReference>
<keyword evidence="9" id="KW-1185">Reference proteome</keyword>
<dbReference type="InterPro" id="IPR052190">
    <property type="entry name" value="Euk-Arch_PrmC-MTase"/>
</dbReference>
<evidence type="ECO:0000313" key="8">
    <source>
        <dbReference type="EMBL" id="ORX59734.1"/>
    </source>
</evidence>
<feature type="domain" description="Methyltransferase small" evidence="7">
    <location>
        <begin position="28"/>
        <end position="129"/>
    </location>
</feature>
<dbReference type="GO" id="GO:0035657">
    <property type="term" value="C:eRF1 methyltransferase complex"/>
    <property type="evidence" value="ECO:0007669"/>
    <property type="project" value="EnsemblFungi"/>
</dbReference>
<dbReference type="CDD" id="cd02440">
    <property type="entry name" value="AdoMet_MTases"/>
    <property type="match status" value="1"/>
</dbReference>
<evidence type="ECO:0000256" key="1">
    <source>
        <dbReference type="ARBA" id="ARBA00004123"/>
    </source>
</evidence>
<comment type="similarity">
    <text evidence="2">Belongs to the eukaryotic/archaeal PrmC-related family.</text>
</comment>
<sequence length="221" mass="24734">MIPTPDLSHLTHKDFDHIYEPAEDTFLLLDALEQDANDLKTMKPSVCLEIGSGSGCVTSFLAKIVGNQAVYLTTDINIRACHATCHTALANQAHNVETIQTSLVDGLLPRLKHKVDVMCFNPPYVVTTSEEVGSHGIEAAWAGGIDGREVIDQLLPLVTDLLSATGIFYLLLINENRPLEVMKILDLQYNLECKMLMERRAGRERQYIITVRHRERLPQLK</sequence>
<protein>
    <submittedName>
        <fullName evidence="8">S-adenosyl-L-methionine-dependent methyltransferase</fullName>
    </submittedName>
</protein>
<evidence type="ECO:0000256" key="6">
    <source>
        <dbReference type="ARBA" id="ARBA00023242"/>
    </source>
</evidence>
<dbReference type="InterPro" id="IPR007848">
    <property type="entry name" value="Small_mtfrase_dom"/>
</dbReference>
<dbReference type="GO" id="GO:0042273">
    <property type="term" value="P:ribosomal large subunit biogenesis"/>
    <property type="evidence" value="ECO:0007669"/>
    <property type="project" value="EnsemblFungi"/>
</dbReference>
<reference evidence="8 9" key="1">
    <citation type="submission" date="2016-07" db="EMBL/GenBank/DDBJ databases">
        <title>Pervasive Adenine N6-methylation of Active Genes in Fungi.</title>
        <authorList>
            <consortium name="DOE Joint Genome Institute"/>
            <person name="Mondo S.J."/>
            <person name="Dannebaum R.O."/>
            <person name="Kuo R.C."/>
            <person name="Labutti K."/>
            <person name="Haridas S."/>
            <person name="Kuo A."/>
            <person name="Salamov A."/>
            <person name="Ahrendt S.R."/>
            <person name="Lipzen A."/>
            <person name="Sullivan W."/>
            <person name="Andreopoulos W.B."/>
            <person name="Clum A."/>
            <person name="Lindquist E."/>
            <person name="Daum C."/>
            <person name="Ramamoorthy G.K."/>
            <person name="Gryganskyi A."/>
            <person name="Culley D."/>
            <person name="Magnuson J.K."/>
            <person name="James T.Y."/>
            <person name="O'Malley M.A."/>
            <person name="Stajich J.E."/>
            <person name="Spatafora J.W."/>
            <person name="Visel A."/>
            <person name="Grigoriev I.V."/>
        </authorList>
    </citation>
    <scope>NUCLEOTIDE SEQUENCE [LARGE SCALE GENOMIC DNA]</scope>
    <source>
        <strain evidence="8 9">NRRL 3301</strain>
    </source>
</reference>
<comment type="caution">
    <text evidence="8">The sequence shown here is derived from an EMBL/GenBank/DDBJ whole genome shotgun (WGS) entry which is preliminary data.</text>
</comment>
<evidence type="ECO:0000259" key="7">
    <source>
        <dbReference type="Pfam" id="PF05175"/>
    </source>
</evidence>
<gene>
    <name evidence="8" type="ORF">DM01DRAFT_1399187</name>
</gene>
<accession>A0A1X2GRR5</accession>
<keyword evidence="5" id="KW-0949">S-adenosyl-L-methionine</keyword>
<dbReference type="OrthoDB" id="406152at2759"/>
<dbReference type="SUPFAM" id="SSF53335">
    <property type="entry name" value="S-adenosyl-L-methionine-dependent methyltransferases"/>
    <property type="match status" value="1"/>
</dbReference>
<dbReference type="GO" id="GO:0006417">
    <property type="term" value="P:regulation of translation"/>
    <property type="evidence" value="ECO:0007669"/>
    <property type="project" value="EnsemblFungi"/>
</dbReference>
<dbReference type="GO" id="GO:0005634">
    <property type="term" value="C:nucleus"/>
    <property type="evidence" value="ECO:0007669"/>
    <property type="project" value="UniProtKB-SubCell"/>
</dbReference>
<dbReference type="GO" id="GO:0015934">
    <property type="term" value="C:large ribosomal subunit"/>
    <property type="evidence" value="ECO:0007669"/>
    <property type="project" value="EnsemblFungi"/>
</dbReference>
<dbReference type="Pfam" id="PF05175">
    <property type="entry name" value="MTS"/>
    <property type="match status" value="1"/>
</dbReference>
<evidence type="ECO:0000256" key="3">
    <source>
        <dbReference type="ARBA" id="ARBA00022603"/>
    </source>
</evidence>
<dbReference type="GO" id="GO:0008276">
    <property type="term" value="F:protein methyltransferase activity"/>
    <property type="evidence" value="ECO:0007669"/>
    <property type="project" value="EnsemblFungi"/>
</dbReference>
<dbReference type="Gene3D" id="3.40.50.150">
    <property type="entry name" value="Vaccinia Virus protein VP39"/>
    <property type="match status" value="1"/>
</dbReference>
<dbReference type="NCBIfam" id="TIGR00537">
    <property type="entry name" value="hemK_rel_arch"/>
    <property type="match status" value="1"/>
</dbReference>
<dbReference type="InterPro" id="IPR004557">
    <property type="entry name" value="PrmC-related"/>
</dbReference>
<dbReference type="FunFam" id="3.40.50.150:FF:000077">
    <property type="entry name" value="HemK methyltransferase family member 2"/>
    <property type="match status" value="1"/>
</dbReference>
<dbReference type="EMBL" id="MCGT01000005">
    <property type="protein sequence ID" value="ORX59734.1"/>
    <property type="molecule type" value="Genomic_DNA"/>
</dbReference>
<dbReference type="InterPro" id="IPR029063">
    <property type="entry name" value="SAM-dependent_MTases_sf"/>
</dbReference>
<dbReference type="Proteomes" id="UP000242146">
    <property type="component" value="Unassembled WGS sequence"/>
</dbReference>
<dbReference type="PANTHER" id="PTHR45875">
    <property type="entry name" value="METHYLTRANSFERASE N6AMT1"/>
    <property type="match status" value="1"/>
</dbReference>
<proteinExistence type="inferred from homology"/>
<organism evidence="8 9">
    <name type="scientific">Hesseltinella vesiculosa</name>
    <dbReference type="NCBI Taxonomy" id="101127"/>
    <lineage>
        <taxon>Eukaryota</taxon>
        <taxon>Fungi</taxon>
        <taxon>Fungi incertae sedis</taxon>
        <taxon>Mucoromycota</taxon>
        <taxon>Mucoromycotina</taxon>
        <taxon>Mucoromycetes</taxon>
        <taxon>Mucorales</taxon>
        <taxon>Cunninghamellaceae</taxon>
        <taxon>Hesseltinella</taxon>
    </lineage>
</organism>
<keyword evidence="3 8" id="KW-0489">Methyltransferase</keyword>